<keyword evidence="2" id="KW-0677">Repeat</keyword>
<protein>
    <submittedName>
        <fullName evidence="6">Whirlin-like isoform X1</fullName>
    </submittedName>
</protein>
<dbReference type="GO" id="GO:0005886">
    <property type="term" value="C:plasma membrane"/>
    <property type="evidence" value="ECO:0007669"/>
    <property type="project" value="TreeGrafter"/>
</dbReference>
<keyword evidence="7" id="KW-1185">Reference proteome</keyword>
<dbReference type="CDD" id="cd00136">
    <property type="entry name" value="PDZ_canonical"/>
    <property type="match status" value="1"/>
</dbReference>
<gene>
    <name evidence="6" type="ORF">BpHYR1_051494</name>
</gene>
<dbReference type="Pfam" id="PF00595">
    <property type="entry name" value="PDZ"/>
    <property type="match status" value="1"/>
</dbReference>
<dbReference type="Gene3D" id="2.30.42.10">
    <property type="match status" value="2"/>
</dbReference>
<evidence type="ECO:0000313" key="7">
    <source>
        <dbReference type="Proteomes" id="UP000276133"/>
    </source>
</evidence>
<evidence type="ECO:0000256" key="3">
    <source>
        <dbReference type="ARBA" id="ARBA00023273"/>
    </source>
</evidence>
<feature type="coiled-coil region" evidence="4">
    <location>
        <begin position="125"/>
        <end position="185"/>
    </location>
</feature>
<comment type="caution">
    <text evidence="6">The sequence shown here is derived from an EMBL/GenBank/DDBJ whole genome shotgun (WGS) entry which is preliminary data.</text>
</comment>
<dbReference type="OrthoDB" id="10029564at2759"/>
<dbReference type="InterPro" id="IPR051844">
    <property type="entry name" value="USH2_Complex_Protein"/>
</dbReference>
<dbReference type="PANTHER" id="PTHR23116">
    <property type="entry name" value="PDZ DOMAIN CONTAINING WHIRLIN AND HARMONIN-RELATED"/>
    <property type="match status" value="1"/>
</dbReference>
<dbReference type="EMBL" id="REGN01003934">
    <property type="protein sequence ID" value="RNA19954.1"/>
    <property type="molecule type" value="Genomic_DNA"/>
</dbReference>
<dbReference type="PROSITE" id="PS50106">
    <property type="entry name" value="PDZ"/>
    <property type="match status" value="2"/>
</dbReference>
<dbReference type="Proteomes" id="UP000276133">
    <property type="component" value="Unassembled WGS sequence"/>
</dbReference>
<evidence type="ECO:0000256" key="2">
    <source>
        <dbReference type="ARBA" id="ARBA00022737"/>
    </source>
</evidence>
<dbReference type="InterPro" id="IPR001478">
    <property type="entry name" value="PDZ"/>
</dbReference>
<proteinExistence type="predicted"/>
<dbReference type="PANTHER" id="PTHR23116:SF29">
    <property type="entry name" value="PDZ DOMAIN-CONTAINING PROTEIN 7"/>
    <property type="match status" value="1"/>
</dbReference>
<feature type="domain" description="PDZ" evidence="5">
    <location>
        <begin position="206"/>
        <end position="276"/>
    </location>
</feature>
<reference evidence="6 7" key="1">
    <citation type="journal article" date="2018" name="Sci. Rep.">
        <title>Genomic signatures of local adaptation to the degree of environmental predictability in rotifers.</title>
        <authorList>
            <person name="Franch-Gras L."/>
            <person name="Hahn C."/>
            <person name="Garcia-Roger E.M."/>
            <person name="Carmona M.J."/>
            <person name="Serra M."/>
            <person name="Gomez A."/>
        </authorList>
    </citation>
    <scope>NUCLEOTIDE SEQUENCE [LARGE SCALE GENOMIC DNA]</scope>
    <source>
        <strain evidence="6">HYR1</strain>
    </source>
</reference>
<evidence type="ECO:0000259" key="5">
    <source>
        <dbReference type="PROSITE" id="PS50106"/>
    </source>
</evidence>
<dbReference type="InterPro" id="IPR036034">
    <property type="entry name" value="PDZ_sf"/>
</dbReference>
<dbReference type="STRING" id="10195.A0A3M7R956"/>
<dbReference type="SUPFAM" id="SSF50156">
    <property type="entry name" value="PDZ domain-like"/>
    <property type="match status" value="2"/>
</dbReference>
<name>A0A3M7R956_BRAPC</name>
<evidence type="ECO:0000313" key="6">
    <source>
        <dbReference type="EMBL" id="RNA19954.1"/>
    </source>
</evidence>
<evidence type="ECO:0000256" key="4">
    <source>
        <dbReference type="SAM" id="Coils"/>
    </source>
</evidence>
<accession>A0A3M7R956</accession>
<feature type="domain" description="PDZ" evidence="5">
    <location>
        <begin position="341"/>
        <end position="412"/>
    </location>
</feature>
<dbReference type="AlphaFoldDB" id="A0A3M7R956"/>
<dbReference type="SMART" id="SM00228">
    <property type="entry name" value="PDZ"/>
    <property type="match status" value="2"/>
</dbReference>
<dbReference type="InterPro" id="IPR041489">
    <property type="entry name" value="PDZ_6"/>
</dbReference>
<dbReference type="GO" id="GO:0042995">
    <property type="term" value="C:cell projection"/>
    <property type="evidence" value="ECO:0007669"/>
    <property type="project" value="UniProtKB-SubCell"/>
</dbReference>
<sequence>MSSSSDSKKDAENSSQITHVLNKDKKYLSEHGQKLFNAINCLLENTEQLELTQALFKYQKDHNVFTLVRCCRELFDTPRKKSLMLFMRPVIPVKDRFHYDEYYKLFFPEEFSHDVKSIFADLIPKDLLEKTLRKADEKKKTYLEKESTEKMEAMKALEKVNQELNKDLIKLKESLKNEEMSLKLEDNKPKLSEEQKNCIQIAGFRILDLEPNEDESLGFDVCMGPTGTFIMISYVEPGSLVEKLGMLVGDELVSVNDISFKMIDLDQAIEYLSTAPTLRIVLQASGFMPENNNKLDSNSGVSQLSEHSANFDFKNEWKNSFGQKTTPPSDSKTSLKRFIRRVILKLSSEENDMGFKIRGGFENSLGIFISHVTKNSSADFVGLKVCDQIIEVNGQIFSRISHEDALLILKSSLINHKATKMPIKITVRYLSKLPMLEVIKSNQDSVTSIDKSFDFDTGVYLNNDYQTEFMDRLRHLKYDHRLVKSVDMFKLFKFFLKLYIEKKISIQYLVYLFLNRVEVDKINLLENEHIEKMIFNDDNSYFKRMLEFTISQEPNKHLLAENVRFLKEDFKNGFVVRSTEVLNDLNINHLRKFNKLENFDAKVYGDKKILSRSMDCLNQIF</sequence>
<dbReference type="Pfam" id="PF17820">
    <property type="entry name" value="PDZ_6"/>
    <property type="match status" value="1"/>
</dbReference>
<evidence type="ECO:0000256" key="1">
    <source>
        <dbReference type="ARBA" id="ARBA00004316"/>
    </source>
</evidence>
<keyword evidence="3" id="KW-0966">Cell projection</keyword>
<keyword evidence="4" id="KW-0175">Coiled coil</keyword>
<organism evidence="6 7">
    <name type="scientific">Brachionus plicatilis</name>
    <name type="common">Marine rotifer</name>
    <name type="synonym">Brachionus muelleri</name>
    <dbReference type="NCBI Taxonomy" id="10195"/>
    <lineage>
        <taxon>Eukaryota</taxon>
        <taxon>Metazoa</taxon>
        <taxon>Spiralia</taxon>
        <taxon>Gnathifera</taxon>
        <taxon>Rotifera</taxon>
        <taxon>Eurotatoria</taxon>
        <taxon>Monogononta</taxon>
        <taxon>Pseudotrocha</taxon>
        <taxon>Ploima</taxon>
        <taxon>Brachionidae</taxon>
        <taxon>Brachionus</taxon>
    </lineage>
</organism>
<dbReference type="Gene3D" id="1.20.1160.20">
    <property type="match status" value="1"/>
</dbReference>
<comment type="subcellular location">
    <subcellularLocation>
        <location evidence="1">Cell projection</location>
    </subcellularLocation>
</comment>